<dbReference type="GO" id="GO:0005506">
    <property type="term" value="F:iron ion binding"/>
    <property type="evidence" value="ECO:0007669"/>
    <property type="project" value="InterPro"/>
</dbReference>
<evidence type="ECO:0000313" key="2">
    <source>
        <dbReference type="Ensembl" id="ENSAPOP00000023331.1"/>
    </source>
</evidence>
<feature type="signal peptide" evidence="1">
    <location>
        <begin position="1"/>
        <end position="21"/>
    </location>
</feature>
<dbReference type="InParanoid" id="A0A3Q1FY86"/>
<dbReference type="GeneTree" id="ENSGT00940000177147"/>
<dbReference type="InterPro" id="IPR036396">
    <property type="entry name" value="Cyt_P450_sf"/>
</dbReference>
<dbReference type="Proteomes" id="UP000257200">
    <property type="component" value="Unplaced"/>
</dbReference>
<dbReference type="GO" id="GO:0020037">
    <property type="term" value="F:heme binding"/>
    <property type="evidence" value="ECO:0007669"/>
    <property type="project" value="InterPro"/>
</dbReference>
<organism evidence="2 3">
    <name type="scientific">Acanthochromis polyacanthus</name>
    <name type="common">spiny chromis</name>
    <dbReference type="NCBI Taxonomy" id="80966"/>
    <lineage>
        <taxon>Eukaryota</taxon>
        <taxon>Metazoa</taxon>
        <taxon>Chordata</taxon>
        <taxon>Craniata</taxon>
        <taxon>Vertebrata</taxon>
        <taxon>Euteleostomi</taxon>
        <taxon>Actinopterygii</taxon>
        <taxon>Neopterygii</taxon>
        <taxon>Teleostei</taxon>
        <taxon>Neoteleostei</taxon>
        <taxon>Acanthomorphata</taxon>
        <taxon>Ovalentaria</taxon>
        <taxon>Pomacentridae</taxon>
        <taxon>Acanthochromis</taxon>
    </lineage>
</organism>
<dbReference type="STRING" id="80966.ENSAPOP00000023331"/>
<proteinExistence type="predicted"/>
<reference evidence="2" key="1">
    <citation type="submission" date="2025-08" db="UniProtKB">
        <authorList>
            <consortium name="Ensembl"/>
        </authorList>
    </citation>
    <scope>IDENTIFICATION</scope>
</reference>
<reference evidence="2" key="2">
    <citation type="submission" date="2025-09" db="UniProtKB">
        <authorList>
            <consortium name="Ensembl"/>
        </authorList>
    </citation>
    <scope>IDENTIFICATION</scope>
</reference>
<dbReference type="SUPFAM" id="SSF48264">
    <property type="entry name" value="Cytochrome P450"/>
    <property type="match status" value="1"/>
</dbReference>
<dbReference type="AlphaFoldDB" id="A0A3Q1FY86"/>
<protein>
    <submittedName>
        <fullName evidence="2">Uncharacterized protein</fullName>
    </submittedName>
</protein>
<sequence length="78" mass="9049">MFLSLVLLGLCICFIILQLRPRRPKNFPPGPPVLPILGNILHLNLKNPLEDFEKVRKMLKYQNKTGNKETRPLNVSWI</sequence>
<accession>A0A3Q1FY86</accession>
<dbReference type="GO" id="GO:0004497">
    <property type="term" value="F:monooxygenase activity"/>
    <property type="evidence" value="ECO:0007669"/>
    <property type="project" value="InterPro"/>
</dbReference>
<feature type="chain" id="PRO_5018735129" evidence="1">
    <location>
        <begin position="22"/>
        <end position="78"/>
    </location>
</feature>
<evidence type="ECO:0000256" key="1">
    <source>
        <dbReference type="SAM" id="SignalP"/>
    </source>
</evidence>
<keyword evidence="1" id="KW-0732">Signal</keyword>
<keyword evidence="3" id="KW-1185">Reference proteome</keyword>
<evidence type="ECO:0000313" key="3">
    <source>
        <dbReference type="Proteomes" id="UP000257200"/>
    </source>
</evidence>
<dbReference type="Ensembl" id="ENSAPOT00000011538.1">
    <property type="protein sequence ID" value="ENSAPOP00000023331.1"/>
    <property type="gene ID" value="ENSAPOG00000005072.1"/>
</dbReference>
<name>A0A3Q1FY86_9TELE</name>
<dbReference type="Gene3D" id="1.10.630.10">
    <property type="entry name" value="Cytochrome P450"/>
    <property type="match status" value="1"/>
</dbReference>
<dbReference type="GO" id="GO:0016705">
    <property type="term" value="F:oxidoreductase activity, acting on paired donors, with incorporation or reduction of molecular oxygen"/>
    <property type="evidence" value="ECO:0007669"/>
    <property type="project" value="InterPro"/>
</dbReference>